<comment type="similarity">
    <text evidence="2 15">Belongs to the MCU (TC 1.A.77) family.</text>
</comment>
<organism evidence="17 18">
    <name type="scientific">Stylophora pistillata</name>
    <name type="common">Smooth cauliflower coral</name>
    <dbReference type="NCBI Taxonomy" id="50429"/>
    <lineage>
        <taxon>Eukaryota</taxon>
        <taxon>Metazoa</taxon>
        <taxon>Cnidaria</taxon>
        <taxon>Anthozoa</taxon>
        <taxon>Hexacorallia</taxon>
        <taxon>Scleractinia</taxon>
        <taxon>Astrocoeniina</taxon>
        <taxon>Pocilloporidae</taxon>
        <taxon>Stylophora</taxon>
    </lineage>
</organism>
<comment type="function">
    <text evidence="15">Mitochondrial inner membrane calcium uniporter that mediates calcium uptake into mitochondria. Mitochondrial calcium homeostasis plays key roles in cellular physiology and regulates cell bioenergetics, cytoplasmic calcium signals and activation of cell death pathways.</text>
</comment>
<gene>
    <name evidence="17" type="primary">mcu</name>
    <name evidence="17" type="ORF">AWC38_SpisGene1559</name>
</gene>
<evidence type="ECO:0000256" key="3">
    <source>
        <dbReference type="ARBA" id="ARBA00022448"/>
    </source>
</evidence>
<evidence type="ECO:0000256" key="7">
    <source>
        <dbReference type="ARBA" id="ARBA00022792"/>
    </source>
</evidence>
<evidence type="ECO:0000256" key="5">
    <source>
        <dbReference type="ARBA" id="ARBA00022673"/>
    </source>
</evidence>
<keyword evidence="7 15" id="KW-0999">Mitochondrion inner membrane</keyword>
<evidence type="ECO:0000313" key="17">
    <source>
        <dbReference type="EMBL" id="PFX33481.1"/>
    </source>
</evidence>
<dbReference type="GO" id="GO:0015292">
    <property type="term" value="F:uniporter activity"/>
    <property type="evidence" value="ECO:0007669"/>
    <property type="project" value="UniProtKB-UniRule"/>
</dbReference>
<feature type="domain" description="Calcium uniporter protein C-terminal" evidence="16">
    <location>
        <begin position="90"/>
        <end position="291"/>
    </location>
</feature>
<feature type="transmembrane region" description="Helical" evidence="15">
    <location>
        <begin position="238"/>
        <end position="256"/>
    </location>
</feature>
<evidence type="ECO:0000256" key="11">
    <source>
        <dbReference type="ARBA" id="ARBA00023128"/>
    </source>
</evidence>
<evidence type="ECO:0000256" key="2">
    <source>
        <dbReference type="ARBA" id="ARBA00005653"/>
    </source>
</evidence>
<sequence>MAGTFRLSRSSSIALFSFKGTRLSKSVWNKTPKHWIFVSSLSRSDNVSVGFKSGFPVISFPLPSRREQCEFVLRPLTHTVKDLLENIQQEDKGIERAMVYNVDGSRISGSTGVDVLLQSDFKVVLNDNSYFVSVPDETKPPIDDFKTVAHVKTLVHQLYSAMNIEQHQLEKERFLMAELEKLQLEIKPMEDLKAEIDRKSAQRTNFAVWGGLGYMAFQFGLLARLTWWEYSWDIMEPVTYFVGYGTAMACYAYFVLTRQEFLYPDARDRQFLLFFHKLSKRKVFDIRRYNEIKDAILKIEGDLQVLRSPLFLHLPENARMELFEKISQKEGEK</sequence>
<evidence type="ECO:0000256" key="12">
    <source>
        <dbReference type="ARBA" id="ARBA00023136"/>
    </source>
</evidence>
<dbReference type="GO" id="GO:0036444">
    <property type="term" value="P:calcium import into the mitochondrion"/>
    <property type="evidence" value="ECO:0007669"/>
    <property type="project" value="TreeGrafter"/>
</dbReference>
<evidence type="ECO:0000256" key="13">
    <source>
        <dbReference type="ARBA" id="ARBA00023303"/>
    </source>
</evidence>
<name>A0A2B4SUB3_STYPI</name>
<comment type="domain">
    <text evidence="15">The selectivity filter, in which calcium ions are arranged in single file, is composed of two acidic rings separated by one helical turn along the central axis of the channel pore.</text>
</comment>
<evidence type="ECO:0000259" key="16">
    <source>
        <dbReference type="Pfam" id="PF04678"/>
    </source>
</evidence>
<evidence type="ECO:0000256" key="10">
    <source>
        <dbReference type="ARBA" id="ARBA00023065"/>
    </source>
</evidence>
<dbReference type="OrthoDB" id="278338at2759"/>
<keyword evidence="18" id="KW-1185">Reference proteome</keyword>
<reference evidence="18" key="1">
    <citation type="journal article" date="2017" name="bioRxiv">
        <title>Comparative analysis of the genomes of Stylophora pistillata and Acropora digitifera provides evidence for extensive differences between species of corals.</title>
        <authorList>
            <person name="Voolstra C.R."/>
            <person name="Li Y."/>
            <person name="Liew Y.J."/>
            <person name="Baumgarten S."/>
            <person name="Zoccola D."/>
            <person name="Flot J.-F."/>
            <person name="Tambutte S."/>
            <person name="Allemand D."/>
            <person name="Aranda M."/>
        </authorList>
    </citation>
    <scope>NUCLEOTIDE SEQUENCE [LARGE SCALE GENOMIC DNA]</scope>
</reference>
<dbReference type="AlphaFoldDB" id="A0A2B4SUB3"/>
<comment type="caution">
    <text evidence="17">The sequence shown here is derived from an EMBL/GenBank/DDBJ whole genome shotgun (WGS) entry which is preliminary data.</text>
</comment>
<keyword evidence="12 15" id="KW-0472">Membrane</keyword>
<keyword evidence="6 15" id="KW-0812">Transmembrane</keyword>
<feature type="transmembrane region" description="Helical" evidence="15">
    <location>
        <begin position="206"/>
        <end position="226"/>
    </location>
</feature>
<keyword evidence="9 15" id="KW-1133">Transmembrane helix</keyword>
<keyword evidence="5 15" id="KW-0107">Calcium channel</keyword>
<comment type="catalytic activity">
    <reaction evidence="14">
        <text>Ca(2+)(in) = Ca(2+)(out)</text>
        <dbReference type="Rhea" id="RHEA:29671"/>
        <dbReference type="ChEBI" id="CHEBI:29108"/>
    </reaction>
</comment>
<keyword evidence="13 15" id="KW-0407">Ion channel</keyword>
<dbReference type="InterPro" id="IPR039055">
    <property type="entry name" value="MCU_fam"/>
</dbReference>
<proteinExistence type="inferred from homology"/>
<keyword evidence="4 15" id="KW-0109">Calcium transport</keyword>
<evidence type="ECO:0000256" key="8">
    <source>
        <dbReference type="ARBA" id="ARBA00022837"/>
    </source>
</evidence>
<dbReference type="GO" id="GO:0051560">
    <property type="term" value="P:mitochondrial calcium ion homeostasis"/>
    <property type="evidence" value="ECO:0007669"/>
    <property type="project" value="UniProtKB-UniRule"/>
</dbReference>
<accession>A0A2B4SUB3</accession>
<comment type="subcellular location">
    <subcellularLocation>
        <location evidence="1 15">Mitochondrion inner membrane</location>
        <topology evidence="1 15">Multi-pass membrane protein</topology>
    </subcellularLocation>
</comment>
<dbReference type="Pfam" id="PF04678">
    <property type="entry name" value="MCU"/>
    <property type="match status" value="1"/>
</dbReference>
<dbReference type="Proteomes" id="UP000225706">
    <property type="component" value="Unassembled WGS sequence"/>
</dbReference>
<evidence type="ECO:0000256" key="4">
    <source>
        <dbReference type="ARBA" id="ARBA00022568"/>
    </source>
</evidence>
<dbReference type="PANTHER" id="PTHR13462">
    <property type="entry name" value="CALCIUM UNIPORTER PROTEIN, MITOCHONDRIAL"/>
    <property type="match status" value="1"/>
</dbReference>
<keyword evidence="10 15" id="KW-0406">Ion transport</keyword>
<dbReference type="PANTHER" id="PTHR13462:SF10">
    <property type="entry name" value="CALCIUM UNIPORTER PROTEIN, MITOCHONDRIAL"/>
    <property type="match status" value="1"/>
</dbReference>
<protein>
    <recommendedName>
        <fullName evidence="15">Calcium uniporter protein</fullName>
    </recommendedName>
</protein>
<dbReference type="EMBL" id="LSMT01000011">
    <property type="protein sequence ID" value="PFX33481.1"/>
    <property type="molecule type" value="Genomic_DNA"/>
</dbReference>
<evidence type="ECO:0000313" key="18">
    <source>
        <dbReference type="Proteomes" id="UP000225706"/>
    </source>
</evidence>
<dbReference type="InterPro" id="IPR006769">
    <property type="entry name" value="MCU_C"/>
</dbReference>
<evidence type="ECO:0000256" key="15">
    <source>
        <dbReference type="RuleBase" id="RU367035"/>
    </source>
</evidence>
<keyword evidence="3 15" id="KW-0813">Transport</keyword>
<keyword evidence="8 15" id="KW-0106">Calcium</keyword>
<keyword evidence="11 15" id="KW-0496">Mitochondrion</keyword>
<evidence type="ECO:0000256" key="6">
    <source>
        <dbReference type="ARBA" id="ARBA00022692"/>
    </source>
</evidence>
<dbReference type="GO" id="GO:0005262">
    <property type="term" value="F:calcium channel activity"/>
    <property type="evidence" value="ECO:0007669"/>
    <property type="project" value="UniProtKB-UniRule"/>
</dbReference>
<evidence type="ECO:0000256" key="14">
    <source>
        <dbReference type="ARBA" id="ARBA00036634"/>
    </source>
</evidence>
<evidence type="ECO:0000256" key="9">
    <source>
        <dbReference type="ARBA" id="ARBA00022989"/>
    </source>
</evidence>
<dbReference type="STRING" id="50429.A0A2B4SUB3"/>
<evidence type="ECO:0000256" key="1">
    <source>
        <dbReference type="ARBA" id="ARBA00004448"/>
    </source>
</evidence>
<dbReference type="GO" id="GO:1990246">
    <property type="term" value="C:uniplex complex"/>
    <property type="evidence" value="ECO:0007669"/>
    <property type="project" value="TreeGrafter"/>
</dbReference>